<evidence type="ECO:0000313" key="4">
    <source>
        <dbReference type="Proteomes" id="UP000076584"/>
    </source>
</evidence>
<feature type="compositionally biased region" description="Basic and acidic residues" evidence="1">
    <location>
        <begin position="150"/>
        <end position="168"/>
    </location>
</feature>
<dbReference type="Proteomes" id="UP000076584">
    <property type="component" value="Unassembled WGS sequence"/>
</dbReference>
<sequence length="168" mass="18726">MLVVQLAFPLVTRAPEFSKLVLVLFFVLVPSSIFFHCLAKPNVSCLADSISSVVGIFSKRDEPTSRAAFEIKEKKTKEGTDDSVTRARAGDQIASACSQRKLWGVLNPYMPKPREHYTACIFRKRSIIGINTLRKAAIRCSGPIVAIPESEPRKAPRLPRERQPEKST</sequence>
<proteinExistence type="predicted"/>
<dbReference type="AlphaFoldDB" id="A0A161VQ89"/>
<comment type="caution">
    <text evidence="3">The sequence shown here is derived from an EMBL/GenBank/DDBJ whole genome shotgun (WGS) entry which is preliminary data.</text>
</comment>
<name>A0A161VQ89_COLIC</name>
<keyword evidence="2" id="KW-0812">Transmembrane</keyword>
<feature type="region of interest" description="Disordered" evidence="1">
    <location>
        <begin position="148"/>
        <end position="168"/>
    </location>
</feature>
<evidence type="ECO:0000256" key="1">
    <source>
        <dbReference type="SAM" id="MobiDB-lite"/>
    </source>
</evidence>
<keyword evidence="2" id="KW-0472">Membrane</keyword>
<evidence type="ECO:0000256" key="2">
    <source>
        <dbReference type="SAM" id="Phobius"/>
    </source>
</evidence>
<reference evidence="3 4" key="1">
    <citation type="submission" date="2015-06" db="EMBL/GenBank/DDBJ databases">
        <title>Survival trade-offs in plant roots during colonization by closely related pathogenic and mutualistic fungi.</title>
        <authorList>
            <person name="Hacquard S."/>
            <person name="Kracher B."/>
            <person name="Hiruma K."/>
            <person name="Weinman A."/>
            <person name="Muench P."/>
            <person name="Garrido Oter R."/>
            <person name="Ver Loren van Themaat E."/>
            <person name="Dallerey J.-F."/>
            <person name="Damm U."/>
            <person name="Henrissat B."/>
            <person name="Lespinet O."/>
            <person name="Thon M."/>
            <person name="Kemen E."/>
            <person name="McHardy A.C."/>
            <person name="Schulze-Lefert P."/>
            <person name="O'Connell R.J."/>
        </authorList>
    </citation>
    <scope>NUCLEOTIDE SEQUENCE [LARGE SCALE GENOMIC DNA]</scope>
    <source>
        <strain evidence="3 4">MAFF 238704</strain>
    </source>
</reference>
<protein>
    <submittedName>
        <fullName evidence="3">Uncharacterized protein</fullName>
    </submittedName>
</protein>
<evidence type="ECO:0000313" key="3">
    <source>
        <dbReference type="EMBL" id="KZL79324.1"/>
    </source>
</evidence>
<feature type="transmembrane region" description="Helical" evidence="2">
    <location>
        <begin position="20"/>
        <end position="39"/>
    </location>
</feature>
<accession>A0A161VQ89</accession>
<organism evidence="3 4">
    <name type="scientific">Colletotrichum incanum</name>
    <name type="common">Soybean anthracnose fungus</name>
    <dbReference type="NCBI Taxonomy" id="1573173"/>
    <lineage>
        <taxon>Eukaryota</taxon>
        <taxon>Fungi</taxon>
        <taxon>Dikarya</taxon>
        <taxon>Ascomycota</taxon>
        <taxon>Pezizomycotina</taxon>
        <taxon>Sordariomycetes</taxon>
        <taxon>Hypocreomycetidae</taxon>
        <taxon>Glomerellales</taxon>
        <taxon>Glomerellaceae</taxon>
        <taxon>Colletotrichum</taxon>
        <taxon>Colletotrichum spaethianum species complex</taxon>
    </lineage>
</organism>
<keyword evidence="2" id="KW-1133">Transmembrane helix</keyword>
<keyword evidence="4" id="KW-1185">Reference proteome</keyword>
<dbReference type="EMBL" id="LFIW01002106">
    <property type="protein sequence ID" value="KZL79324.1"/>
    <property type="molecule type" value="Genomic_DNA"/>
</dbReference>
<gene>
    <name evidence="3" type="ORF">CI238_01236</name>
</gene>